<accession>D7CLB8</accession>
<dbReference type="KEGG" id="slp:Slip_0723"/>
<keyword evidence="1" id="KW-0812">Transmembrane</keyword>
<dbReference type="AlphaFoldDB" id="D7CLB8"/>
<sequence>MYGRRRPVWVIPVVIGVLILVIIIVDRNIGPTLSEIARTKAQLMGVECINKAVNERVVRDIEYRDLVLVRTDDRGRVVLIQPNTIKISQLMAKSSLEIAEALDQLSETSLGIPLGQMFGSTFLAGYGPKVRVKVIPAGTVNVDIISKFQSAGINQSRHLIYLKVSSKLKVVVPFSSDEVKVATTIPVAETIIVGDVPGMYVSLEKPNAITRSAVQSLSP</sequence>
<keyword evidence="1" id="KW-0472">Membrane</keyword>
<dbReference type="HOGENOM" id="CLU_067338_2_0_9"/>
<dbReference type="Proteomes" id="UP000000378">
    <property type="component" value="Chromosome"/>
</dbReference>
<reference evidence="3" key="1">
    <citation type="journal article" date="2010" name="Stand. Genomic Sci.">
        <title>Complete genome sequence of Syntrophothermus lipocalidus type strain (TGB-C1T).</title>
        <authorList>
            <consortium name="US DOE Joint Genome Institute (JGI-PGF)"/>
            <person name="Djao O."/>
            <person name="Zhang X."/>
            <person name="Lucas S."/>
            <person name="Lapidus A."/>
            <person name="Glavina Del Rio T."/>
            <person name="Nolan M."/>
            <person name="Tice H."/>
            <person name="Cheng J."/>
            <person name="Han C."/>
            <person name="Tapia R."/>
            <person name="Goodwin L."/>
            <person name="Pitluck S."/>
            <person name="Liolios K."/>
            <person name="Ivanova N."/>
            <person name="Mavromatis K."/>
            <person name="Mikhailova N."/>
            <person name="Ovchinnikova G."/>
            <person name="Pati A."/>
            <person name="Brambilla E."/>
            <person name="Chen A."/>
            <person name="Palaniappan K."/>
            <person name="Land M."/>
            <person name="Hauser L."/>
            <person name="Chang Y."/>
            <person name="Jeffries C."/>
            <person name="Rohde M."/>
            <person name="Sikorski J."/>
            <person name="Spring S."/>
            <person name="Goker M."/>
            <person name="Detter J."/>
            <person name="Woyke T."/>
            <person name="Bristow J."/>
            <person name="Eisen J."/>
            <person name="Markowitz V."/>
            <person name="Hugenholtz P."/>
            <person name="Kyrpides N."/>
            <person name="Klenk H."/>
        </authorList>
    </citation>
    <scope>NUCLEOTIDE SEQUENCE [LARGE SCALE GENOMIC DNA]</scope>
    <source>
        <strain evidence="3">DSM 12680 / TGB-C1</strain>
    </source>
</reference>
<dbReference type="NCBIfam" id="TIGR02832">
    <property type="entry name" value="spo_yunB"/>
    <property type="match status" value="1"/>
</dbReference>
<name>D7CLB8_SYNLT</name>
<evidence type="ECO:0000313" key="2">
    <source>
        <dbReference type="EMBL" id="ADI01503.1"/>
    </source>
</evidence>
<dbReference type="InterPro" id="IPR014197">
    <property type="entry name" value="Sporulation_prot_YunB"/>
</dbReference>
<evidence type="ECO:0000313" key="3">
    <source>
        <dbReference type="Proteomes" id="UP000000378"/>
    </source>
</evidence>
<dbReference type="Pfam" id="PF09560">
    <property type="entry name" value="Spore_YunB"/>
    <property type="match status" value="1"/>
</dbReference>
<dbReference type="STRING" id="643648.Slip_0723"/>
<gene>
    <name evidence="2" type="ordered locus">Slip_0723</name>
</gene>
<feature type="transmembrane region" description="Helical" evidence="1">
    <location>
        <begin position="7"/>
        <end position="25"/>
    </location>
</feature>
<dbReference type="eggNOG" id="ENOG5031XUS">
    <property type="taxonomic scope" value="Bacteria"/>
</dbReference>
<dbReference type="PIRSF" id="PIRSF021383">
    <property type="entry name" value="YunB"/>
    <property type="match status" value="1"/>
</dbReference>
<evidence type="ECO:0000256" key="1">
    <source>
        <dbReference type="SAM" id="Phobius"/>
    </source>
</evidence>
<organism evidence="2 3">
    <name type="scientific">Syntrophothermus lipocalidus (strain DSM 12680 / TGB-C1)</name>
    <dbReference type="NCBI Taxonomy" id="643648"/>
    <lineage>
        <taxon>Bacteria</taxon>
        <taxon>Bacillati</taxon>
        <taxon>Bacillota</taxon>
        <taxon>Clostridia</taxon>
        <taxon>Eubacteriales</taxon>
        <taxon>Syntrophomonadaceae</taxon>
        <taxon>Syntrophothermus</taxon>
    </lineage>
</organism>
<reference evidence="2 3" key="2">
    <citation type="journal article" date="2010" name="Stand. Genomic Sci.">
        <title>Complete genome sequence of Syntrophothermus lipocalidus type strain (TGB-C1).</title>
        <authorList>
            <person name="Djao O.D."/>
            <person name="Zhang X."/>
            <person name="Lucas S."/>
            <person name="Lapidus A."/>
            <person name="Del Rio T.G."/>
            <person name="Nolan M."/>
            <person name="Tice H."/>
            <person name="Cheng J.F."/>
            <person name="Han C."/>
            <person name="Tapia R."/>
            <person name="Goodwin L."/>
            <person name="Pitluck S."/>
            <person name="Liolios K."/>
            <person name="Ivanova N."/>
            <person name="Mavromatis K."/>
            <person name="Mikhailova N."/>
            <person name="Ovchinnikova G."/>
            <person name="Pati A."/>
            <person name="Brambilla E."/>
            <person name="Chen A."/>
            <person name="Palaniappan K."/>
            <person name="Land M."/>
            <person name="Hauser L."/>
            <person name="Chang Y.J."/>
            <person name="Jeffries C.D."/>
            <person name="Rohde M."/>
            <person name="Sikorski J."/>
            <person name="Spring S."/>
            <person name="Goker M."/>
            <person name="Detter J.C."/>
            <person name="Woyke T."/>
            <person name="Bristow J."/>
            <person name="Eisen J.A."/>
            <person name="Markowitz V."/>
            <person name="Hugenholtz P."/>
            <person name="Kyrpides N.C."/>
            <person name="Klenk H.P."/>
        </authorList>
    </citation>
    <scope>NUCLEOTIDE SEQUENCE [LARGE SCALE GENOMIC DNA]</scope>
    <source>
        <strain evidence="3">DSM 12680 / TGB-C1</strain>
    </source>
</reference>
<keyword evidence="3" id="KW-1185">Reference proteome</keyword>
<proteinExistence type="predicted"/>
<protein>
    <submittedName>
        <fullName evidence="2">Sporulation protein YunB</fullName>
    </submittedName>
</protein>
<keyword evidence="1" id="KW-1133">Transmembrane helix</keyword>
<dbReference type="EMBL" id="CP002048">
    <property type="protein sequence ID" value="ADI01503.1"/>
    <property type="molecule type" value="Genomic_DNA"/>
</dbReference>
<dbReference type="RefSeq" id="WP_013174905.1">
    <property type="nucleotide sequence ID" value="NC_014220.1"/>
</dbReference>